<dbReference type="Gene3D" id="3.90.79.10">
    <property type="entry name" value="Nucleoside Triphosphate Pyrophosphohydrolase"/>
    <property type="match status" value="1"/>
</dbReference>
<dbReference type="SUPFAM" id="SSF55811">
    <property type="entry name" value="Nudix"/>
    <property type="match status" value="1"/>
</dbReference>
<dbReference type="Pfam" id="PF00293">
    <property type="entry name" value="NUDIX"/>
    <property type="match status" value="1"/>
</dbReference>
<organism evidence="5 6">
    <name type="scientific">Corchorus capsularis</name>
    <name type="common">Jute</name>
    <dbReference type="NCBI Taxonomy" id="210143"/>
    <lineage>
        <taxon>Eukaryota</taxon>
        <taxon>Viridiplantae</taxon>
        <taxon>Streptophyta</taxon>
        <taxon>Embryophyta</taxon>
        <taxon>Tracheophyta</taxon>
        <taxon>Spermatophyta</taxon>
        <taxon>Magnoliopsida</taxon>
        <taxon>eudicotyledons</taxon>
        <taxon>Gunneridae</taxon>
        <taxon>Pentapetalae</taxon>
        <taxon>rosids</taxon>
        <taxon>malvids</taxon>
        <taxon>Malvales</taxon>
        <taxon>Malvaceae</taxon>
        <taxon>Grewioideae</taxon>
        <taxon>Apeibeae</taxon>
        <taxon>Corchorus</taxon>
    </lineage>
</organism>
<keyword evidence="3" id="KW-0378">Hydrolase</keyword>
<keyword evidence="2" id="KW-0479">Metal-binding</keyword>
<dbReference type="FunFam" id="3.40.630.30:FF:000016">
    <property type="entry name" value="nudix hydrolase 2"/>
    <property type="match status" value="1"/>
</dbReference>
<proteinExistence type="inferred from homology"/>
<dbReference type="Pfam" id="PF18290">
    <property type="entry name" value="Nudix_hydro"/>
    <property type="match status" value="1"/>
</dbReference>
<dbReference type="PANTHER" id="PTHR13994">
    <property type="entry name" value="NUDIX HYDROLASE RELATED"/>
    <property type="match status" value="1"/>
</dbReference>
<dbReference type="PANTHER" id="PTHR13994:SF30">
    <property type="entry name" value="NUDIX HYDROLASE 10"/>
    <property type="match status" value="1"/>
</dbReference>
<evidence type="ECO:0000259" key="4">
    <source>
        <dbReference type="PROSITE" id="PS51462"/>
    </source>
</evidence>
<dbReference type="GO" id="GO:0051287">
    <property type="term" value="F:NAD binding"/>
    <property type="evidence" value="ECO:0007669"/>
    <property type="project" value="TreeGrafter"/>
</dbReference>
<dbReference type="OrthoDB" id="447842at2759"/>
<evidence type="ECO:0000256" key="3">
    <source>
        <dbReference type="ARBA" id="ARBA00022801"/>
    </source>
</evidence>
<dbReference type="InterPro" id="IPR000086">
    <property type="entry name" value="NUDIX_hydrolase_dom"/>
</dbReference>
<dbReference type="PRINTS" id="PR01356">
    <property type="entry name" value="GFGPROTEIN"/>
</dbReference>
<dbReference type="InterPro" id="IPR003293">
    <property type="entry name" value="Nudix_hydrolase6-like"/>
</dbReference>
<dbReference type="OMA" id="CENGGCH"/>
<dbReference type="PROSITE" id="PS51462">
    <property type="entry name" value="NUDIX"/>
    <property type="match status" value="1"/>
</dbReference>
<dbReference type="InterPro" id="IPR015797">
    <property type="entry name" value="NUDIX_hydrolase-like_dom_sf"/>
</dbReference>
<dbReference type="PROSITE" id="PS00893">
    <property type="entry name" value="NUDIX_BOX"/>
    <property type="match status" value="1"/>
</dbReference>
<dbReference type="GO" id="GO:0035529">
    <property type="term" value="F:NADH pyrophosphatase activity"/>
    <property type="evidence" value="ECO:0007669"/>
    <property type="project" value="TreeGrafter"/>
</dbReference>
<dbReference type="InterPro" id="IPR020476">
    <property type="entry name" value="Nudix_hydrolase"/>
</dbReference>
<dbReference type="InterPro" id="IPR020084">
    <property type="entry name" value="NUDIX_hydrolase_CS"/>
</dbReference>
<evidence type="ECO:0000313" key="6">
    <source>
        <dbReference type="Proteomes" id="UP000188268"/>
    </source>
</evidence>
<dbReference type="PRINTS" id="PR00502">
    <property type="entry name" value="NUDIXFAMILY"/>
</dbReference>
<dbReference type="Gene3D" id="3.40.630.30">
    <property type="match status" value="1"/>
</dbReference>
<reference evidence="5 6" key="1">
    <citation type="submission" date="2013-09" db="EMBL/GenBank/DDBJ databases">
        <title>Corchorus capsularis genome sequencing.</title>
        <authorList>
            <person name="Alam M."/>
            <person name="Haque M.S."/>
            <person name="Islam M.S."/>
            <person name="Emdad E.M."/>
            <person name="Islam M.M."/>
            <person name="Ahmed B."/>
            <person name="Halim A."/>
            <person name="Hossen Q.M.M."/>
            <person name="Hossain M.Z."/>
            <person name="Ahmed R."/>
            <person name="Khan M.M."/>
            <person name="Islam R."/>
            <person name="Rashid M.M."/>
            <person name="Khan S.A."/>
            <person name="Rahman M.S."/>
            <person name="Alam M."/>
        </authorList>
    </citation>
    <scope>NUCLEOTIDE SEQUENCE [LARGE SCALE GENOMIC DNA]</scope>
    <source>
        <strain evidence="6">cv. CVL-1</strain>
        <tissue evidence="5">Whole seedling</tissue>
    </source>
</reference>
<evidence type="ECO:0000313" key="5">
    <source>
        <dbReference type="EMBL" id="OMO83739.1"/>
    </source>
</evidence>
<dbReference type="CDD" id="cd04670">
    <property type="entry name" value="NUDIX_ASFGF2_Nudt6"/>
    <property type="match status" value="1"/>
</dbReference>
<evidence type="ECO:0000256" key="1">
    <source>
        <dbReference type="ARBA" id="ARBA00005582"/>
    </source>
</evidence>
<dbReference type="FunFam" id="3.90.79.10:FF:000015">
    <property type="entry name" value="Nudix hydrolase 8"/>
    <property type="match status" value="1"/>
</dbReference>
<dbReference type="AlphaFoldDB" id="A0A1R3IMC5"/>
<feature type="domain" description="Nudix hydrolase" evidence="4">
    <location>
        <begin position="116"/>
        <end position="248"/>
    </location>
</feature>
<protein>
    <recommendedName>
        <fullName evidence="4">Nudix hydrolase domain-containing protein</fullName>
    </recommendedName>
</protein>
<name>A0A1R3IMC5_COCAP</name>
<dbReference type="GO" id="GO:0047631">
    <property type="term" value="F:ADP-ribose diphosphatase activity"/>
    <property type="evidence" value="ECO:0007669"/>
    <property type="project" value="TreeGrafter"/>
</dbReference>
<gene>
    <name evidence="5" type="ORF">CCACVL1_11225</name>
</gene>
<dbReference type="Proteomes" id="UP000188268">
    <property type="component" value="Unassembled WGS sequence"/>
</dbReference>
<dbReference type="Gramene" id="OMO83739">
    <property type="protein sequence ID" value="OMO83739"/>
    <property type="gene ID" value="CCACVL1_11225"/>
</dbReference>
<dbReference type="GO" id="GO:0046872">
    <property type="term" value="F:metal ion binding"/>
    <property type="evidence" value="ECO:0007669"/>
    <property type="project" value="UniProtKB-KW"/>
</dbReference>
<comment type="caution">
    <text evidence="5">The sequence shown here is derived from an EMBL/GenBank/DDBJ whole genome shotgun (WGS) entry which is preliminary data.</text>
</comment>
<evidence type="ECO:0000256" key="2">
    <source>
        <dbReference type="ARBA" id="ARBA00022723"/>
    </source>
</evidence>
<accession>A0A1R3IMC5</accession>
<sequence length="447" mass="49309">MSVSGDLLEVNGSRPCENGGCHVELLPAVNDDHGGVIVEMKEHIAADMFVNLLRASILQWKQQGKKGVWIKLPIELVHLVETAVKEGFGYHHAEPSYLMLVSWIPDTPNTIPANATHRVGVGAIILNDKREILVVQEKSGRFQGTGIWKIPTGVVEEGEDISIAATREVKEETGIDAEFVEVLGFRQSHKTFFEKSDLFFICMMHPLTFDIQKQELEIEAAQWIPFEEYAAQPFVQKHDLFRYINELCLAKIERGYAGFSPRPTISMFSDHPSHLYLNNHDLDKSRKKISGMNMNIFPPIFLLVAALWLSASNLDYMVLGEDSIGIMPSICQQPCHPLPPPSGYPSYGAPAPPRPPSFSGYPSYGAPPPPSLPGYPSYGGAAPPPPPRPVQANCPPAAPVQCCGQYPATNSNPYPYQPLVDDHSPNLDIPLSTTSIVTLLFSFVVLF</sequence>
<comment type="similarity">
    <text evidence="1">Belongs to the Nudix hydrolase family.</text>
</comment>
<dbReference type="EMBL" id="AWWV01009838">
    <property type="protein sequence ID" value="OMO83739.1"/>
    <property type="molecule type" value="Genomic_DNA"/>
</dbReference>
<keyword evidence="6" id="KW-1185">Reference proteome</keyword>
<dbReference type="InterPro" id="IPR040618">
    <property type="entry name" value="Pre-Nudix"/>
</dbReference>